<dbReference type="EMBL" id="RHHM01000011">
    <property type="protein sequence ID" value="RQM37442.1"/>
    <property type="molecule type" value="Genomic_DNA"/>
</dbReference>
<keyword evidence="2" id="KW-1185">Reference proteome</keyword>
<accession>A0A3N6TQB4</accession>
<evidence type="ECO:0000313" key="2">
    <source>
        <dbReference type="Proteomes" id="UP000279457"/>
    </source>
</evidence>
<protein>
    <submittedName>
        <fullName evidence="1">Uncharacterized protein</fullName>
    </submittedName>
</protein>
<comment type="caution">
    <text evidence="1">The sequence shown here is derived from an EMBL/GenBank/DDBJ whole genome shotgun (WGS) entry which is preliminary data.</text>
</comment>
<sequence length="77" mass="9011">MSNVSVIIESVFSYWVFLVYQTANCQRIIKYRGTDRIIFCELIEGVMLFNCIFHKACANPFNVASQAVLFFYFNFFA</sequence>
<dbReference type="AlphaFoldDB" id="A0A3N6TQB4"/>
<gene>
    <name evidence="1" type="ORF">EB241_14360</name>
</gene>
<name>A0A3N6TQB4_9GAMM</name>
<dbReference type="Proteomes" id="UP000279457">
    <property type="component" value="Unassembled WGS sequence"/>
</dbReference>
<organism evidence="1 2">
    <name type="scientific">Erwinia psidii</name>
    <dbReference type="NCBI Taxonomy" id="69224"/>
    <lineage>
        <taxon>Bacteria</taxon>
        <taxon>Pseudomonadati</taxon>
        <taxon>Pseudomonadota</taxon>
        <taxon>Gammaproteobacteria</taxon>
        <taxon>Enterobacterales</taxon>
        <taxon>Erwiniaceae</taxon>
        <taxon>Erwinia</taxon>
    </lineage>
</organism>
<proteinExistence type="predicted"/>
<evidence type="ECO:0000313" key="1">
    <source>
        <dbReference type="EMBL" id="RQM37442.1"/>
    </source>
</evidence>
<reference evidence="1 2" key="1">
    <citation type="submission" date="2018-10" db="EMBL/GenBank/DDBJ databases">
        <title>Draft genome sequence for the type isolate of Erwinia psidii, agent causal of bacterial blight in guava (Psidium guajava) and wilt and die-back of Eucalyptus spp.</title>
        <authorList>
            <person name="Hermenegildo P.S."/>
            <person name="Santos S.A."/>
            <person name="Guimaraes L.M.S."/>
            <person name="Vidigal P.M.P."/>
            <person name="Pereira I.C."/>
            <person name="Badel J.L."/>
            <person name="Alfenas-Zerbini P."/>
            <person name="Ferreira M.A.S.V."/>
            <person name="Alfenas A.C."/>
        </authorList>
    </citation>
    <scope>NUCLEOTIDE SEQUENCE [LARGE SCALE GENOMIC DNA]</scope>
    <source>
        <strain evidence="1 2">IBSBF 435</strain>
    </source>
</reference>